<evidence type="ECO:0000313" key="2">
    <source>
        <dbReference type="Proteomes" id="UP001187192"/>
    </source>
</evidence>
<protein>
    <submittedName>
        <fullName evidence="1">Uncharacterized protein</fullName>
    </submittedName>
</protein>
<dbReference type="Proteomes" id="UP001187192">
    <property type="component" value="Unassembled WGS sequence"/>
</dbReference>
<reference evidence="1" key="1">
    <citation type="submission" date="2023-07" db="EMBL/GenBank/DDBJ databases">
        <title>draft genome sequence of fig (Ficus carica).</title>
        <authorList>
            <person name="Takahashi T."/>
            <person name="Nishimura K."/>
        </authorList>
    </citation>
    <scope>NUCLEOTIDE SEQUENCE</scope>
</reference>
<name>A0AA88EES2_FICCA</name>
<proteinExistence type="predicted"/>
<sequence length="79" mass="9080">MVDGGGGIIQWATLGYGRIYREFSTTVSKKRVVEADVPKMFFKDRRGSMVLPRRFFKTVMESTASTMVFRNRIPPRVFA</sequence>
<organism evidence="1 2">
    <name type="scientific">Ficus carica</name>
    <name type="common">Common fig</name>
    <dbReference type="NCBI Taxonomy" id="3494"/>
    <lineage>
        <taxon>Eukaryota</taxon>
        <taxon>Viridiplantae</taxon>
        <taxon>Streptophyta</taxon>
        <taxon>Embryophyta</taxon>
        <taxon>Tracheophyta</taxon>
        <taxon>Spermatophyta</taxon>
        <taxon>Magnoliopsida</taxon>
        <taxon>eudicotyledons</taxon>
        <taxon>Gunneridae</taxon>
        <taxon>Pentapetalae</taxon>
        <taxon>rosids</taxon>
        <taxon>fabids</taxon>
        <taxon>Rosales</taxon>
        <taxon>Moraceae</taxon>
        <taxon>Ficeae</taxon>
        <taxon>Ficus</taxon>
    </lineage>
</organism>
<dbReference type="AlphaFoldDB" id="A0AA88EES2"/>
<dbReference type="EMBL" id="BTGU01000499">
    <property type="protein sequence ID" value="GMN67784.1"/>
    <property type="molecule type" value="Genomic_DNA"/>
</dbReference>
<comment type="caution">
    <text evidence="1">The sequence shown here is derived from an EMBL/GenBank/DDBJ whole genome shotgun (WGS) entry which is preliminary data.</text>
</comment>
<evidence type="ECO:0000313" key="1">
    <source>
        <dbReference type="EMBL" id="GMN67784.1"/>
    </source>
</evidence>
<gene>
    <name evidence="1" type="ORF">TIFTF001_036846</name>
</gene>
<accession>A0AA88EES2</accession>
<keyword evidence="2" id="KW-1185">Reference proteome</keyword>